<gene>
    <name evidence="1" type="ORF">SpyCIM25_23</name>
</gene>
<sequence length="120" mass="14224">MSAKEQLKELKPLFALITLFEEQRDKDIKLINAFHNPEAIRYIEKGTAKQLLYLAKERDKRLAMIATLQNERQIAVIKARYVDDLSWDEILDKLGYSRNTVFKLHREALEVLDEQEERYS</sequence>
<dbReference type="EMBL" id="KM275477">
    <property type="protein sequence ID" value="AIM40829.1"/>
    <property type="molecule type" value="Genomic_DNA"/>
</dbReference>
<dbReference type="SUPFAM" id="SSF88659">
    <property type="entry name" value="Sigma3 and sigma4 domains of RNA polymerase sigma factors"/>
    <property type="match status" value="1"/>
</dbReference>
<dbReference type="Pfam" id="PF07374">
    <property type="entry name" value="DUF1492"/>
    <property type="match status" value="1"/>
</dbReference>
<dbReference type="InterPro" id="IPR010861">
    <property type="entry name" value="DUF1492"/>
</dbReference>
<proteinExistence type="predicted"/>
<name>A0A088FB87_STRPY</name>
<dbReference type="Gene3D" id="1.10.10.10">
    <property type="entry name" value="Winged helix-like DNA-binding domain superfamily/Winged helix DNA-binding domain"/>
    <property type="match status" value="1"/>
</dbReference>
<reference evidence="1" key="1">
    <citation type="submission" date="2014-08" db="EMBL/GenBank/DDBJ databases">
        <title>Phage-like Chromosomal Island SpyCIM25 in Historical Streptococcus pyogenes Strain T25-3.</title>
        <authorList>
            <person name="Nguyen S.V."/>
            <person name="McShan W.M."/>
        </authorList>
    </citation>
    <scope>NUCLEOTIDE SEQUENCE</scope>
    <source>
        <strain evidence="1">T25-3</strain>
    </source>
</reference>
<dbReference type="InterPro" id="IPR036388">
    <property type="entry name" value="WH-like_DNA-bd_sf"/>
</dbReference>
<evidence type="ECO:0000313" key="1">
    <source>
        <dbReference type="EMBL" id="AIM40829.1"/>
    </source>
</evidence>
<organism evidence="1">
    <name type="scientific">Streptococcus pyogenes</name>
    <dbReference type="NCBI Taxonomy" id="1314"/>
    <lineage>
        <taxon>Bacteria</taxon>
        <taxon>Bacillati</taxon>
        <taxon>Bacillota</taxon>
        <taxon>Bacilli</taxon>
        <taxon>Lactobacillales</taxon>
        <taxon>Streptococcaceae</taxon>
        <taxon>Streptococcus</taxon>
    </lineage>
</organism>
<dbReference type="InterPro" id="IPR013324">
    <property type="entry name" value="RNA_pol_sigma_r3/r4-like"/>
</dbReference>
<protein>
    <submittedName>
        <fullName evidence="1">SpyCI protein</fullName>
    </submittedName>
</protein>
<accession>A0A088FB87</accession>
<dbReference type="AlphaFoldDB" id="A0A088FB87"/>